<gene>
    <name evidence="1" type="ORF">PR048_028336</name>
</gene>
<evidence type="ECO:0000313" key="2">
    <source>
        <dbReference type="Proteomes" id="UP001159363"/>
    </source>
</evidence>
<comment type="caution">
    <text evidence="1">The sequence shown here is derived from an EMBL/GenBank/DDBJ whole genome shotgun (WGS) entry which is preliminary data.</text>
</comment>
<organism evidence="1 2">
    <name type="scientific">Dryococelus australis</name>
    <dbReference type="NCBI Taxonomy" id="614101"/>
    <lineage>
        <taxon>Eukaryota</taxon>
        <taxon>Metazoa</taxon>
        <taxon>Ecdysozoa</taxon>
        <taxon>Arthropoda</taxon>
        <taxon>Hexapoda</taxon>
        <taxon>Insecta</taxon>
        <taxon>Pterygota</taxon>
        <taxon>Neoptera</taxon>
        <taxon>Polyneoptera</taxon>
        <taxon>Phasmatodea</taxon>
        <taxon>Verophasmatodea</taxon>
        <taxon>Anareolatae</taxon>
        <taxon>Phasmatidae</taxon>
        <taxon>Eurycanthinae</taxon>
        <taxon>Dryococelus</taxon>
    </lineage>
</organism>
<proteinExistence type="predicted"/>
<keyword evidence="2" id="KW-1185">Reference proteome</keyword>
<name>A0ABQ9GJ11_9NEOP</name>
<protein>
    <submittedName>
        <fullName evidence="1">Uncharacterized protein</fullName>
    </submittedName>
</protein>
<accession>A0ABQ9GJ11</accession>
<dbReference type="Proteomes" id="UP001159363">
    <property type="component" value="Chromosome 11"/>
</dbReference>
<dbReference type="EMBL" id="JARBHB010000012">
    <property type="protein sequence ID" value="KAJ8871996.1"/>
    <property type="molecule type" value="Genomic_DNA"/>
</dbReference>
<sequence length="114" mass="13048">MVAFMETVKAKGIKNKFPFQDGIQISSKYGTSENRHPGPINFKYRIRIYITGKHSSAIFSSKADTEDRVDETCLYTEISRLLKTRDVSQKLGNYVSENKLILFGTNQTQVEQHL</sequence>
<reference evidence="1 2" key="1">
    <citation type="submission" date="2023-02" db="EMBL/GenBank/DDBJ databases">
        <title>LHISI_Scaffold_Assembly.</title>
        <authorList>
            <person name="Stuart O.P."/>
            <person name="Cleave R."/>
            <person name="Magrath M.J.L."/>
            <person name="Mikheyev A.S."/>
        </authorList>
    </citation>
    <scope>NUCLEOTIDE SEQUENCE [LARGE SCALE GENOMIC DNA]</scope>
    <source>
        <strain evidence="1">Daus_M_001</strain>
        <tissue evidence="1">Leg muscle</tissue>
    </source>
</reference>
<evidence type="ECO:0000313" key="1">
    <source>
        <dbReference type="EMBL" id="KAJ8871996.1"/>
    </source>
</evidence>